<dbReference type="Proteomes" id="UP000324748">
    <property type="component" value="Unassembled WGS sequence"/>
</dbReference>
<name>A0A5B0PDZ9_PUCGR</name>
<feature type="region of interest" description="Disordered" evidence="1">
    <location>
        <begin position="58"/>
        <end position="89"/>
    </location>
</feature>
<feature type="non-terminal residue" evidence="2">
    <location>
        <position position="1"/>
    </location>
</feature>
<dbReference type="EMBL" id="VSWC01000057">
    <property type="protein sequence ID" value="KAA1098900.1"/>
    <property type="molecule type" value="Genomic_DNA"/>
</dbReference>
<feature type="compositionally biased region" description="Polar residues" evidence="1">
    <location>
        <begin position="1"/>
        <end position="12"/>
    </location>
</feature>
<accession>A0A5B0PDZ9</accession>
<comment type="caution">
    <text evidence="2">The sequence shown here is derived from an EMBL/GenBank/DDBJ whole genome shotgun (WGS) entry which is preliminary data.</text>
</comment>
<keyword evidence="3" id="KW-1185">Reference proteome</keyword>
<evidence type="ECO:0000256" key="1">
    <source>
        <dbReference type="SAM" id="MobiDB-lite"/>
    </source>
</evidence>
<evidence type="ECO:0000313" key="2">
    <source>
        <dbReference type="EMBL" id="KAA1098900.1"/>
    </source>
</evidence>
<sequence>PLCHQELNTSPTTPSPRVPDQPYFKVRGLAVPQKCRAQQRGLVPQGLHVYFDQQAAFSSKPHPETTPPFTHLGQAKSGHQRPVSNVQGSGISDRHELCQLIIRISYLNAWDLGEFED</sequence>
<organism evidence="2 3">
    <name type="scientific">Puccinia graminis f. sp. tritici</name>
    <dbReference type="NCBI Taxonomy" id="56615"/>
    <lineage>
        <taxon>Eukaryota</taxon>
        <taxon>Fungi</taxon>
        <taxon>Dikarya</taxon>
        <taxon>Basidiomycota</taxon>
        <taxon>Pucciniomycotina</taxon>
        <taxon>Pucciniomycetes</taxon>
        <taxon>Pucciniales</taxon>
        <taxon>Pucciniaceae</taxon>
        <taxon>Puccinia</taxon>
    </lineage>
</organism>
<proteinExistence type="predicted"/>
<feature type="region of interest" description="Disordered" evidence="1">
    <location>
        <begin position="1"/>
        <end position="21"/>
    </location>
</feature>
<evidence type="ECO:0000313" key="3">
    <source>
        <dbReference type="Proteomes" id="UP000324748"/>
    </source>
</evidence>
<gene>
    <name evidence="2" type="ORF">PGT21_000079</name>
</gene>
<protein>
    <submittedName>
        <fullName evidence="2">Uncharacterized protein</fullName>
    </submittedName>
</protein>
<reference evidence="2 3" key="1">
    <citation type="submission" date="2019-05" db="EMBL/GenBank/DDBJ databases">
        <title>Emergence of the Ug99 lineage of the wheat stem rust pathogen through somatic hybridization.</title>
        <authorList>
            <person name="Li F."/>
            <person name="Upadhyaya N.M."/>
            <person name="Sperschneider J."/>
            <person name="Matny O."/>
            <person name="Nguyen-Phuc H."/>
            <person name="Mago R."/>
            <person name="Raley C."/>
            <person name="Miller M.E."/>
            <person name="Silverstein K.A.T."/>
            <person name="Henningsen E."/>
            <person name="Hirsch C.D."/>
            <person name="Visser B."/>
            <person name="Pretorius Z.A."/>
            <person name="Steffenson B.J."/>
            <person name="Schwessinger B."/>
            <person name="Dodds P.N."/>
            <person name="Figueroa M."/>
        </authorList>
    </citation>
    <scope>NUCLEOTIDE SEQUENCE [LARGE SCALE GENOMIC DNA]</scope>
    <source>
        <strain evidence="2">21-0</strain>
    </source>
</reference>
<dbReference type="AlphaFoldDB" id="A0A5B0PDZ9"/>